<protein>
    <recommendedName>
        <fullName evidence="2">Carbohydrate-binding domain-containing protein</fullName>
    </recommendedName>
</protein>
<feature type="domain" description="Carbohydrate-binding" evidence="2">
    <location>
        <begin position="100"/>
        <end position="165"/>
    </location>
</feature>
<dbReference type="Gene3D" id="2.60.40.1190">
    <property type="match status" value="1"/>
</dbReference>
<sequence>MRTGVLWLWAAAIAAGVPAGAGCRKKAEPPPEPAATRPAREPSEPTRQAEPVRREYWQRGKTYLCRRARGNISIDSQGPPGQWAHAVVVRDFLIPVTGMTVTSTTDARMLWDDEHLYLYFFARDRDIRGKFTKPTDPLWEEDSIDWFFKPRANKPFYYQVQVNALGAVSAWEIAARRSGAGRQLAELQPPVRSAVNVLGTLNDDRDRDTYYRGVIAVPWKLMKLIGGRAPKAGETWTFNVCRSDYSGPAGLTVEEQAAAKLTTQDYHHYEEYVPLKFVE</sequence>
<dbReference type="GO" id="GO:0004553">
    <property type="term" value="F:hydrolase activity, hydrolyzing O-glycosyl compounds"/>
    <property type="evidence" value="ECO:0007669"/>
    <property type="project" value="InterPro"/>
</dbReference>
<dbReference type="EMBL" id="LAZR01017575">
    <property type="protein sequence ID" value="KKL99839.1"/>
    <property type="molecule type" value="Genomic_DNA"/>
</dbReference>
<name>A0A0F9GLT4_9ZZZZ</name>
<gene>
    <name evidence="3" type="ORF">LCGC14_1810360</name>
</gene>
<reference evidence="3" key="1">
    <citation type="journal article" date="2015" name="Nature">
        <title>Complex archaea that bridge the gap between prokaryotes and eukaryotes.</title>
        <authorList>
            <person name="Spang A."/>
            <person name="Saw J.H."/>
            <person name="Jorgensen S.L."/>
            <person name="Zaremba-Niedzwiedzka K."/>
            <person name="Martijn J."/>
            <person name="Lind A.E."/>
            <person name="van Eijk R."/>
            <person name="Schleper C."/>
            <person name="Guy L."/>
            <person name="Ettema T.J."/>
        </authorList>
    </citation>
    <scope>NUCLEOTIDE SEQUENCE</scope>
</reference>
<dbReference type="SUPFAM" id="SSF49344">
    <property type="entry name" value="CBD9-like"/>
    <property type="match status" value="1"/>
</dbReference>
<dbReference type="CDD" id="cd09620">
    <property type="entry name" value="CBM9_like_3"/>
    <property type="match status" value="1"/>
</dbReference>
<evidence type="ECO:0000313" key="3">
    <source>
        <dbReference type="EMBL" id="KKL99839.1"/>
    </source>
</evidence>
<feature type="region of interest" description="Disordered" evidence="1">
    <location>
        <begin position="20"/>
        <end position="52"/>
    </location>
</feature>
<evidence type="ECO:0000256" key="1">
    <source>
        <dbReference type="SAM" id="MobiDB-lite"/>
    </source>
</evidence>
<dbReference type="PROSITE" id="PS51257">
    <property type="entry name" value="PROKAR_LIPOPROTEIN"/>
    <property type="match status" value="1"/>
</dbReference>
<dbReference type="GO" id="GO:0030246">
    <property type="term" value="F:carbohydrate binding"/>
    <property type="evidence" value="ECO:0007669"/>
    <property type="project" value="InterPro"/>
</dbReference>
<dbReference type="GO" id="GO:0016052">
    <property type="term" value="P:carbohydrate catabolic process"/>
    <property type="evidence" value="ECO:0007669"/>
    <property type="project" value="InterPro"/>
</dbReference>
<evidence type="ECO:0000259" key="2">
    <source>
        <dbReference type="Pfam" id="PF06452"/>
    </source>
</evidence>
<dbReference type="InterPro" id="IPR010502">
    <property type="entry name" value="Carb-bd_dom_fam9"/>
</dbReference>
<proteinExistence type="predicted"/>
<feature type="non-terminal residue" evidence="3">
    <location>
        <position position="1"/>
    </location>
</feature>
<dbReference type="Pfam" id="PF06452">
    <property type="entry name" value="CBM9_1"/>
    <property type="match status" value="1"/>
</dbReference>
<accession>A0A0F9GLT4</accession>
<organism evidence="3">
    <name type="scientific">marine sediment metagenome</name>
    <dbReference type="NCBI Taxonomy" id="412755"/>
    <lineage>
        <taxon>unclassified sequences</taxon>
        <taxon>metagenomes</taxon>
        <taxon>ecological metagenomes</taxon>
    </lineage>
</organism>
<dbReference type="AlphaFoldDB" id="A0A0F9GLT4"/>
<comment type="caution">
    <text evidence="3">The sequence shown here is derived from an EMBL/GenBank/DDBJ whole genome shotgun (WGS) entry which is preliminary data.</text>
</comment>